<dbReference type="RefSeq" id="WP_133742488.1">
    <property type="nucleotide sequence ID" value="NZ_SNYN01000016.1"/>
</dbReference>
<protein>
    <submittedName>
        <fullName evidence="2">6-phosphogluconolactonase</fullName>
    </submittedName>
</protein>
<dbReference type="InterPro" id="IPR011045">
    <property type="entry name" value="N2O_reductase_N"/>
</dbReference>
<dbReference type="PANTHER" id="PTHR30344:SF1">
    <property type="entry name" value="6-PHOSPHOGLUCONOLACTONASE"/>
    <property type="match status" value="1"/>
</dbReference>
<evidence type="ECO:0000256" key="1">
    <source>
        <dbReference type="ARBA" id="ARBA00005564"/>
    </source>
</evidence>
<dbReference type="PANTHER" id="PTHR30344">
    <property type="entry name" value="6-PHOSPHOGLUCONOLACTONASE-RELATED"/>
    <property type="match status" value="1"/>
</dbReference>
<dbReference type="Proteomes" id="UP000295281">
    <property type="component" value="Unassembled WGS sequence"/>
</dbReference>
<dbReference type="InterPro" id="IPR050282">
    <property type="entry name" value="Cycloisomerase_2"/>
</dbReference>
<dbReference type="GO" id="GO:0017057">
    <property type="term" value="F:6-phosphogluconolactonase activity"/>
    <property type="evidence" value="ECO:0007669"/>
    <property type="project" value="TreeGrafter"/>
</dbReference>
<organism evidence="2 3">
    <name type="scientific">Actinorugispora endophytica</name>
    <dbReference type="NCBI Taxonomy" id="1605990"/>
    <lineage>
        <taxon>Bacteria</taxon>
        <taxon>Bacillati</taxon>
        <taxon>Actinomycetota</taxon>
        <taxon>Actinomycetes</taxon>
        <taxon>Streptosporangiales</taxon>
        <taxon>Nocardiopsidaceae</taxon>
        <taxon>Actinorugispora</taxon>
    </lineage>
</organism>
<evidence type="ECO:0000313" key="2">
    <source>
        <dbReference type="EMBL" id="TDQ49211.1"/>
    </source>
</evidence>
<keyword evidence="3" id="KW-1185">Reference proteome</keyword>
<reference evidence="2 3" key="1">
    <citation type="submission" date="2019-03" db="EMBL/GenBank/DDBJ databases">
        <title>Genomic Encyclopedia of Type Strains, Phase IV (KMG-IV): sequencing the most valuable type-strain genomes for metagenomic binning, comparative biology and taxonomic classification.</title>
        <authorList>
            <person name="Goeker M."/>
        </authorList>
    </citation>
    <scope>NUCLEOTIDE SEQUENCE [LARGE SCALE GENOMIC DNA]</scope>
    <source>
        <strain evidence="2 3">DSM 46770</strain>
    </source>
</reference>
<evidence type="ECO:0000313" key="3">
    <source>
        <dbReference type="Proteomes" id="UP000295281"/>
    </source>
</evidence>
<gene>
    <name evidence="2" type="ORF">EV190_1167</name>
</gene>
<dbReference type="OrthoDB" id="9790815at2"/>
<comment type="similarity">
    <text evidence="1">Belongs to the cycloisomerase 2 family.</text>
</comment>
<comment type="caution">
    <text evidence="2">The sequence shown here is derived from an EMBL/GenBank/DDBJ whole genome shotgun (WGS) entry which is preliminary data.</text>
</comment>
<dbReference type="InterPro" id="IPR019405">
    <property type="entry name" value="Lactonase_7-beta_prop"/>
</dbReference>
<dbReference type="EMBL" id="SNYN01000016">
    <property type="protein sequence ID" value="TDQ49211.1"/>
    <property type="molecule type" value="Genomic_DNA"/>
</dbReference>
<dbReference type="Gene3D" id="2.130.10.10">
    <property type="entry name" value="YVTN repeat-like/Quinoprotein amine dehydrogenase"/>
    <property type="match status" value="1"/>
</dbReference>
<dbReference type="Pfam" id="PF10282">
    <property type="entry name" value="Lactonase"/>
    <property type="match status" value="1"/>
</dbReference>
<proteinExistence type="inferred from homology"/>
<dbReference type="SUPFAM" id="SSF50974">
    <property type="entry name" value="Nitrous oxide reductase, N-terminal domain"/>
    <property type="match status" value="1"/>
</dbReference>
<dbReference type="AlphaFoldDB" id="A0A4R6UQB2"/>
<dbReference type="GO" id="GO:0005829">
    <property type="term" value="C:cytosol"/>
    <property type="evidence" value="ECO:0007669"/>
    <property type="project" value="TreeGrafter"/>
</dbReference>
<sequence>MTRRRILWIGSYTFGSGPGESAAGVQRVRLDTGSGALEDAGVAAESGNPSFVALSADGGAVYAVNELEAGRVSGFAVIGGQGLKEQGSVPTGGSSPCHLLVHPGGRHLVTANYGDGSVSVHALAADGAPGEPVQRFTHTGSGPDTERQEGPHAHSVYLAPGGGHLLVVDLGTDELRCHPFDPASPEPVGPGHIAARFDPGTGPRHLAAHSSGHLYVAGELDSRVHILRWDADTARAETVGSLPATLSGNEGNYPAEIALSPDGSRLYVANRGADTIATFEVSADGARLRHLADTPTGGAWPRHFAQVSGYIVVANQNSSTLTSLPVDPVDGIPGEARHSLDVPDPVCVRPAFAG</sequence>
<name>A0A4R6UQB2_9ACTN</name>
<accession>A0A4R6UQB2</accession>
<dbReference type="InterPro" id="IPR015943">
    <property type="entry name" value="WD40/YVTN_repeat-like_dom_sf"/>
</dbReference>